<keyword evidence="2" id="KW-0808">Transferase</keyword>
<dbReference type="GO" id="GO:0016301">
    <property type="term" value="F:kinase activity"/>
    <property type="evidence" value="ECO:0007669"/>
    <property type="project" value="UniProtKB-KW"/>
</dbReference>
<comment type="caution">
    <text evidence="2">The sequence shown here is derived from an EMBL/GenBank/DDBJ whole genome shotgun (WGS) entry which is preliminary data.</text>
</comment>
<dbReference type="PANTHER" id="PTHR42774:SF3">
    <property type="entry name" value="KETOHEXOKINASE"/>
    <property type="match status" value="1"/>
</dbReference>
<dbReference type="Gene3D" id="3.40.1190.20">
    <property type="match status" value="1"/>
</dbReference>
<sequence length="292" mass="30371">MAEGLFVGLSTVDLGYLVAEYPDEDDKVTALEQATAAGGPATNAAVAFAFLAGGQSRLATAVGRHWMAGLIRDDLARHQVELVDLAPDQDGGPPASSIIVSGKTASRTVVSLDATRVQAPAPADPAALLGEAGIVLVDGHQAEPCAAAAAAARAAGVPVVFDGGHWKPTHAELLRHIDIAICSSRYAPPGTADVDETHQYLHDQGVRCAATTAGEGPIRWSTRRNGGVVKPPSVTALDTLGAGDIFHGAFCHYYLRDRDFPRALENAAAVAAASCERFGTRAWMASGRERFA</sequence>
<dbReference type="EMBL" id="RJKM01000001">
    <property type="protein sequence ID" value="ROP41886.1"/>
    <property type="molecule type" value="Genomic_DNA"/>
</dbReference>
<dbReference type="OrthoDB" id="9795789at2"/>
<evidence type="ECO:0000313" key="3">
    <source>
        <dbReference type="Proteomes" id="UP000268727"/>
    </source>
</evidence>
<dbReference type="Proteomes" id="UP000268727">
    <property type="component" value="Unassembled WGS sequence"/>
</dbReference>
<dbReference type="SUPFAM" id="SSF53613">
    <property type="entry name" value="Ribokinase-like"/>
    <property type="match status" value="1"/>
</dbReference>
<keyword evidence="3" id="KW-1185">Reference proteome</keyword>
<organism evidence="2 3">
    <name type="scientific">Saccharothrix texasensis</name>
    <dbReference type="NCBI Taxonomy" id="103734"/>
    <lineage>
        <taxon>Bacteria</taxon>
        <taxon>Bacillati</taxon>
        <taxon>Actinomycetota</taxon>
        <taxon>Actinomycetes</taxon>
        <taxon>Pseudonocardiales</taxon>
        <taxon>Pseudonocardiaceae</taxon>
        <taxon>Saccharothrix</taxon>
    </lineage>
</organism>
<proteinExistence type="predicted"/>
<accession>A0A3N1HHD9</accession>
<keyword evidence="2" id="KW-0418">Kinase</keyword>
<dbReference type="InterPro" id="IPR052562">
    <property type="entry name" value="Ketohexokinase-related"/>
</dbReference>
<reference evidence="2 3" key="1">
    <citation type="submission" date="2018-11" db="EMBL/GenBank/DDBJ databases">
        <title>Sequencing the genomes of 1000 actinobacteria strains.</title>
        <authorList>
            <person name="Klenk H.-P."/>
        </authorList>
    </citation>
    <scope>NUCLEOTIDE SEQUENCE [LARGE SCALE GENOMIC DNA]</scope>
    <source>
        <strain evidence="2 3">DSM 44231</strain>
    </source>
</reference>
<evidence type="ECO:0000259" key="1">
    <source>
        <dbReference type="Pfam" id="PF00294"/>
    </source>
</evidence>
<dbReference type="InterPro" id="IPR029056">
    <property type="entry name" value="Ribokinase-like"/>
</dbReference>
<dbReference type="AlphaFoldDB" id="A0A3N1HHD9"/>
<dbReference type="InterPro" id="IPR011611">
    <property type="entry name" value="PfkB_dom"/>
</dbReference>
<gene>
    <name evidence="2" type="ORF">EDD40_7360</name>
</gene>
<dbReference type="PANTHER" id="PTHR42774">
    <property type="entry name" value="PHOSPHOTRANSFERASE SYSTEM TRANSPORT PROTEIN"/>
    <property type="match status" value="1"/>
</dbReference>
<protein>
    <submittedName>
        <fullName evidence="2">Sugar/nucleoside kinase (Ribokinase family)</fullName>
    </submittedName>
</protein>
<dbReference type="RefSeq" id="WP_123746912.1">
    <property type="nucleotide sequence ID" value="NZ_RJKM01000001.1"/>
</dbReference>
<name>A0A3N1HHD9_9PSEU</name>
<evidence type="ECO:0000313" key="2">
    <source>
        <dbReference type="EMBL" id="ROP41886.1"/>
    </source>
</evidence>
<feature type="domain" description="Carbohydrate kinase PfkB" evidence="1">
    <location>
        <begin position="6"/>
        <end position="282"/>
    </location>
</feature>
<dbReference type="Pfam" id="PF00294">
    <property type="entry name" value="PfkB"/>
    <property type="match status" value="1"/>
</dbReference>